<organism evidence="1 2">
    <name type="scientific">Rhodopseudomonas palustris</name>
    <dbReference type="NCBI Taxonomy" id="1076"/>
    <lineage>
        <taxon>Bacteria</taxon>
        <taxon>Pseudomonadati</taxon>
        <taxon>Pseudomonadota</taxon>
        <taxon>Alphaproteobacteria</taxon>
        <taxon>Hyphomicrobiales</taxon>
        <taxon>Nitrobacteraceae</taxon>
        <taxon>Rhodopseudomonas</taxon>
    </lineage>
</organism>
<dbReference type="EMBL" id="JACRJB010000053">
    <property type="protein sequence ID" value="MBI5131510.1"/>
    <property type="molecule type" value="Genomic_DNA"/>
</dbReference>
<proteinExistence type="predicted"/>
<evidence type="ECO:0000313" key="2">
    <source>
        <dbReference type="Proteomes" id="UP000782519"/>
    </source>
</evidence>
<gene>
    <name evidence="1" type="ORF">HZA66_18895</name>
</gene>
<dbReference type="Proteomes" id="UP000782519">
    <property type="component" value="Unassembled WGS sequence"/>
</dbReference>
<evidence type="ECO:0000313" key="1">
    <source>
        <dbReference type="EMBL" id="MBI5131510.1"/>
    </source>
</evidence>
<accession>A0A933W2W7</accession>
<name>A0A933W2W7_RHOPL</name>
<reference evidence="1" key="1">
    <citation type="submission" date="2020-07" db="EMBL/GenBank/DDBJ databases">
        <title>Huge and variable diversity of episymbiotic CPR bacteria and DPANN archaea in groundwater ecosystems.</title>
        <authorList>
            <person name="He C.Y."/>
            <person name="Keren R."/>
            <person name="Whittaker M."/>
            <person name="Farag I.F."/>
            <person name="Doudna J."/>
            <person name="Cate J.H.D."/>
            <person name="Banfield J.F."/>
        </authorList>
    </citation>
    <scope>NUCLEOTIDE SEQUENCE</scope>
    <source>
        <strain evidence="1">NC_groundwater_1818_Pr3_B-0.1um_66_35</strain>
    </source>
</reference>
<dbReference type="AlphaFoldDB" id="A0A933W2W7"/>
<comment type="caution">
    <text evidence="1">The sequence shown here is derived from an EMBL/GenBank/DDBJ whole genome shotgun (WGS) entry which is preliminary data.</text>
</comment>
<protein>
    <submittedName>
        <fullName evidence="1">Uncharacterized protein</fullName>
    </submittedName>
</protein>
<sequence>MEAEKIRIRLTGTRPLLMHSARLADPLDPIRARLAKITSKRSKTIADHLEISRIEWHGGLWLHEGRPCIPAEALLKTFQMAARASNRGQEASAGIQIERPALLEYDGPADIDELGGDDRFVFRTTVKVGRARTIRTRARFDNWAVEFDVLFLPTLLNRSEVLDTFMTAGFTKGVGDWRPTFGTYLAEERKE</sequence>